<dbReference type="PANTHER" id="PTHR22748:SF6">
    <property type="entry name" value="DNA-(APURINIC OR APYRIMIDINIC SITE) ENDONUCLEASE"/>
    <property type="match status" value="1"/>
</dbReference>
<feature type="binding site" evidence="7">
    <location>
        <position position="7"/>
    </location>
    <ligand>
        <name>Mg(2+)</name>
        <dbReference type="ChEBI" id="CHEBI:18420"/>
        <label>1</label>
    </ligand>
</feature>
<dbReference type="Pfam" id="PF00078">
    <property type="entry name" value="RVT_1"/>
    <property type="match status" value="1"/>
</dbReference>
<dbReference type="PATRIC" id="fig|742738.3.peg.3834"/>
<dbReference type="PROSITE" id="PS51435">
    <property type="entry name" value="AP_NUCLEASE_F1_4"/>
    <property type="match status" value="1"/>
</dbReference>
<feature type="active site" description="Proton donor/acceptor" evidence="6">
    <location>
        <position position="139"/>
    </location>
</feature>
<dbReference type="Pfam" id="PF13655">
    <property type="entry name" value="RVT_N"/>
    <property type="match status" value="1"/>
</dbReference>
<dbReference type="NCBIfam" id="TIGR00195">
    <property type="entry name" value="exoDNase_III"/>
    <property type="match status" value="1"/>
</dbReference>
<proteinExistence type="inferred from homology"/>
<dbReference type="eggNOG" id="COG0708">
    <property type="taxonomic scope" value="Bacteria"/>
</dbReference>
<dbReference type="InterPro" id="IPR020848">
    <property type="entry name" value="AP_endonuclease_F1_CS"/>
</dbReference>
<dbReference type="CDD" id="cd01651">
    <property type="entry name" value="RT_G2_intron"/>
    <property type="match status" value="1"/>
</dbReference>
<feature type="site" description="Important for catalytic activity" evidence="8">
    <location>
        <position position="213"/>
    </location>
</feature>
<comment type="caution">
    <text evidence="10">The sequence shown here is derived from an EMBL/GenBank/DDBJ whole genome shotgun (WGS) entry which is preliminary data.</text>
</comment>
<dbReference type="InterPro" id="IPR036691">
    <property type="entry name" value="Endo/exonu/phosph_ase_sf"/>
</dbReference>
<dbReference type="eggNOG" id="COG3344">
    <property type="taxonomic scope" value="Bacteria"/>
</dbReference>
<dbReference type="Gene3D" id="3.60.10.10">
    <property type="entry name" value="Endonuclease/exonuclease/phosphatase"/>
    <property type="match status" value="1"/>
</dbReference>
<comment type="cofactor">
    <cofactor evidence="1">
        <name>Mn(2+)</name>
        <dbReference type="ChEBI" id="CHEBI:29035"/>
    </cofactor>
</comment>
<dbReference type="EMBL" id="ADLO01000114">
    <property type="protein sequence ID" value="KGF53214.1"/>
    <property type="molecule type" value="Genomic_DNA"/>
</dbReference>
<feature type="site" description="Interaction with DNA substrate" evidence="8">
    <location>
        <position position="239"/>
    </location>
</feature>
<evidence type="ECO:0000256" key="2">
    <source>
        <dbReference type="ARBA" id="ARBA00007092"/>
    </source>
</evidence>
<evidence type="ECO:0000259" key="9">
    <source>
        <dbReference type="PROSITE" id="PS50878"/>
    </source>
</evidence>
<evidence type="ECO:0000256" key="6">
    <source>
        <dbReference type="PIRSR" id="PIRSR604808-1"/>
    </source>
</evidence>
<feature type="binding site" evidence="7">
    <location>
        <position position="35"/>
    </location>
    <ligand>
        <name>Mg(2+)</name>
        <dbReference type="ChEBI" id="CHEBI:18420"/>
        <label>1</label>
    </ligand>
</feature>
<dbReference type="InterPro" id="IPR025960">
    <property type="entry name" value="RVT_N"/>
</dbReference>
<dbReference type="InterPro" id="IPR005135">
    <property type="entry name" value="Endo/exonuclease/phosphatase"/>
</dbReference>
<keyword evidence="11" id="KW-1185">Reference proteome</keyword>
<feature type="binding site" evidence="7">
    <location>
        <position position="239"/>
    </location>
    <ligand>
        <name>Mg(2+)</name>
        <dbReference type="ChEBI" id="CHEBI:18420"/>
        <label>1</label>
    </ligand>
</feature>
<dbReference type="GO" id="GO:0008081">
    <property type="term" value="F:phosphoric diester hydrolase activity"/>
    <property type="evidence" value="ECO:0007669"/>
    <property type="project" value="TreeGrafter"/>
</dbReference>
<evidence type="ECO:0000256" key="8">
    <source>
        <dbReference type="PIRSR" id="PIRSR604808-3"/>
    </source>
</evidence>
<dbReference type="SUPFAM" id="SSF56219">
    <property type="entry name" value="DNase I-like"/>
    <property type="match status" value="1"/>
</dbReference>
<feature type="active site" description="Proton acceptor" evidence="6">
    <location>
        <position position="239"/>
    </location>
</feature>
<dbReference type="NCBIfam" id="TIGR00633">
    <property type="entry name" value="xth"/>
    <property type="match status" value="1"/>
</dbReference>
<dbReference type="PROSITE" id="PS00728">
    <property type="entry name" value="AP_NUCLEASE_F1_3"/>
    <property type="match status" value="1"/>
</dbReference>
<sequence>MKIVSWNVNGLAACKRKGFLRVLARSGADIFCCQEIKTRCPLSTPGYLQFWNPAKRPGYSGTLTLARKEPLSVRYGMGIREFDVEGRLITLEYDGFYALNVYVPNSQSGLARLEYRTAWDAALREFLLTLDKPVILCGDFNVARGYIDIYPENLRNEVEPPGFQSQEREGMDQLLGLGLIDVFRTWYPQVEGAYTWWSMRLKKRLENRGWRLDYFLISETLMPMVQNITHHTDILGSDHCPISLVLRPMAPRKELSNEDMAAMWRGLDWAQLEDELLEYQRSLARVAFAGHWGHVAELQKKLVRSLAAKALAVRHVVQNDSEPGIDGVRWQTDGEKMRAALSLTSKGYHARPYRRFLLQDGNKERRINVPTAYDKAMQALYAFSLDPVAESTADKKSFAFRKGRSIYDAHACLCRALEGTGAPEWIVRADVRACYDSLSQEWLLAHIPMDRKVLREFLKAGVAFGGELFPTEVGISQGASLSPILGNMALDGLQAYLYEQLYPNRSPDYGGGDLTRFADDMIITARSRAQAELILELLEQFLAARGLKLNWDKTYISKVSLGFEFLSRWYRREDSVLVARPSDQAVKRFENSLESFILGHKGSQQALIERLNRKLNGWGSYHRVTDAYDAFRRIDSSVQALLIKKMRQLHPKRKWKTIQDMYWYEQDGRHIFALRYNKTVRVARLAELEITEHRPIRLSFHPYLDQDYYVWLQRRRDDQKVSGAKRRGIWRRQAGRCHYCGRPMLPDQEIQLVELVLGRGRTVSNLAYIHRSCTYDVVIKGKEGGAAGLDVFALLDGVTEPVRGLEDPYWALREFFRLCRQPSVTLTLGEIETIIGFELDWEARYFQAFWFDEAPAYVGGQWEKEFPFHAMEPSRQAAEYVISDAWRSQGYRIQRLDLPHRKVVFHREVHGTVGLTIPPALLRGRIPENAAHEATTFFAYLIKKYGL</sequence>
<organism evidence="10 11">
    <name type="scientific">Flavonifractor plautii 1_3_50AFAA</name>
    <dbReference type="NCBI Taxonomy" id="742738"/>
    <lineage>
        <taxon>Bacteria</taxon>
        <taxon>Bacillati</taxon>
        <taxon>Bacillota</taxon>
        <taxon>Clostridia</taxon>
        <taxon>Eubacteriales</taxon>
        <taxon>Oscillospiraceae</taxon>
        <taxon>Flavonifractor</taxon>
    </lineage>
</organism>
<dbReference type="PANTHER" id="PTHR22748">
    <property type="entry name" value="AP ENDONUCLEASE"/>
    <property type="match status" value="1"/>
</dbReference>
<dbReference type="GO" id="GO:0046872">
    <property type="term" value="F:metal ion binding"/>
    <property type="evidence" value="ECO:0007669"/>
    <property type="project" value="UniProtKB-KW"/>
</dbReference>
<feature type="active site" evidence="6">
    <location>
        <position position="102"/>
    </location>
</feature>
<feature type="site" description="Transition state stabilizer" evidence="8">
    <location>
        <position position="141"/>
    </location>
</feature>
<dbReference type="InterPro" id="IPR000477">
    <property type="entry name" value="RT_dom"/>
</dbReference>
<evidence type="ECO:0000256" key="7">
    <source>
        <dbReference type="PIRSR" id="PIRSR604808-2"/>
    </source>
</evidence>
<dbReference type="Pfam" id="PF08388">
    <property type="entry name" value="GIIM"/>
    <property type="match status" value="1"/>
</dbReference>
<dbReference type="CDD" id="cd09087">
    <property type="entry name" value="Ape1-like_AP-endo"/>
    <property type="match status" value="1"/>
</dbReference>
<keyword evidence="3 7" id="KW-0479">Metal-binding</keyword>
<feature type="domain" description="Reverse transcriptase" evidence="9">
    <location>
        <begin position="337"/>
        <end position="574"/>
    </location>
</feature>
<comment type="similarity">
    <text evidence="2">Belongs to the DNA repair enzymes AP/ExoA family.</text>
</comment>
<dbReference type="GO" id="GO:0003906">
    <property type="term" value="F:DNA-(apurinic or apyrimidinic site) endonuclease activity"/>
    <property type="evidence" value="ECO:0007669"/>
    <property type="project" value="TreeGrafter"/>
</dbReference>
<dbReference type="InterPro" id="IPR004808">
    <property type="entry name" value="AP_endonuc_1"/>
</dbReference>
<evidence type="ECO:0000256" key="5">
    <source>
        <dbReference type="ARBA" id="ARBA00022842"/>
    </source>
</evidence>
<dbReference type="RefSeq" id="WP_044943124.1">
    <property type="nucleotide sequence ID" value="NZ_KN174167.1"/>
</dbReference>
<dbReference type="Proteomes" id="UP000029585">
    <property type="component" value="Unassembled WGS sequence"/>
</dbReference>
<feature type="binding site" evidence="7">
    <location>
        <position position="238"/>
    </location>
    <ligand>
        <name>Mg(2+)</name>
        <dbReference type="ChEBI" id="CHEBI:18420"/>
        <label>1</label>
    </ligand>
</feature>
<evidence type="ECO:0000256" key="3">
    <source>
        <dbReference type="ARBA" id="ARBA00022723"/>
    </source>
</evidence>
<reference evidence="10 11" key="1">
    <citation type="submission" date="2011-08" db="EMBL/GenBank/DDBJ databases">
        <title>The Genome Sequence of Clostridium orbiscindens 1_3_50AFAA.</title>
        <authorList>
            <consortium name="The Broad Institute Genome Sequencing Platform"/>
            <person name="Earl A."/>
            <person name="Ward D."/>
            <person name="Feldgarden M."/>
            <person name="Gevers D."/>
            <person name="Daigneault M."/>
            <person name="Strauss J."/>
            <person name="Allen-Vercoe E."/>
            <person name="Young S.K."/>
            <person name="Zeng Q."/>
            <person name="Gargeya S."/>
            <person name="Fitzgerald M."/>
            <person name="Haas B."/>
            <person name="Abouelleil A."/>
            <person name="Alvarado L."/>
            <person name="Arachchi H.M."/>
            <person name="Berlin A."/>
            <person name="Brown A."/>
            <person name="Chapman S.B."/>
            <person name="Chen Z."/>
            <person name="Dunbar C."/>
            <person name="Freedman E."/>
            <person name="Gearin G."/>
            <person name="Gellesch M."/>
            <person name="Goldberg J."/>
            <person name="Griggs A."/>
            <person name="Gujja S."/>
            <person name="Heiman D."/>
            <person name="Howarth C."/>
            <person name="Larson L."/>
            <person name="Lui A."/>
            <person name="MacDonald P.J.P."/>
            <person name="Montmayeur A."/>
            <person name="Murphy C."/>
            <person name="Neiman D."/>
            <person name="Pearson M."/>
            <person name="Priest M."/>
            <person name="Roberts A."/>
            <person name="Saif S."/>
            <person name="Shea T."/>
            <person name="Shenoy N."/>
            <person name="Sisk P."/>
            <person name="Stolte C."/>
            <person name="Sykes S."/>
            <person name="Wortman J."/>
            <person name="Nusbaum C."/>
            <person name="Birren B."/>
        </authorList>
    </citation>
    <scope>NUCLEOTIDE SEQUENCE [LARGE SCALE GENOMIC DNA]</scope>
    <source>
        <strain evidence="10 11">1_3_50AFAA</strain>
    </source>
</reference>
<evidence type="ECO:0000313" key="10">
    <source>
        <dbReference type="EMBL" id="KGF53214.1"/>
    </source>
</evidence>
<accession>A0A096D6M8</accession>
<gene>
    <name evidence="10" type="ORF">HMPREF9460_03723</name>
</gene>
<dbReference type="SUPFAM" id="SSF56672">
    <property type="entry name" value="DNA/RNA polymerases"/>
    <property type="match status" value="1"/>
</dbReference>
<dbReference type="HOGENOM" id="CLU_013584_15_1_9"/>
<feature type="binding site" evidence="7">
    <location>
        <position position="141"/>
    </location>
    <ligand>
        <name>Mg(2+)</name>
        <dbReference type="ChEBI" id="CHEBI:18420"/>
        <label>1</label>
    </ligand>
</feature>
<keyword evidence="7" id="KW-0464">Manganese</keyword>
<feature type="binding site" evidence="7">
    <location>
        <position position="139"/>
    </location>
    <ligand>
        <name>Mg(2+)</name>
        <dbReference type="ChEBI" id="CHEBI:18420"/>
        <label>1</label>
    </ligand>
</feature>
<dbReference type="GO" id="GO:0006284">
    <property type="term" value="P:base-excision repair"/>
    <property type="evidence" value="ECO:0007669"/>
    <property type="project" value="TreeGrafter"/>
</dbReference>
<dbReference type="GO" id="GO:0003677">
    <property type="term" value="F:DNA binding"/>
    <property type="evidence" value="ECO:0007669"/>
    <property type="project" value="InterPro"/>
</dbReference>
<dbReference type="AlphaFoldDB" id="A0A096D6M8"/>
<keyword evidence="4" id="KW-0378">Hydrolase</keyword>
<protein>
    <recommendedName>
        <fullName evidence="9">Reverse transcriptase domain-containing protein</fullName>
    </recommendedName>
</protein>
<name>A0A096D6M8_FLAPL</name>
<dbReference type="InterPro" id="IPR043502">
    <property type="entry name" value="DNA/RNA_pol_sf"/>
</dbReference>
<comment type="cofactor">
    <cofactor evidence="7">
        <name>Mg(2+)</name>
        <dbReference type="ChEBI" id="CHEBI:18420"/>
    </cofactor>
    <cofactor evidence="7">
        <name>Mn(2+)</name>
        <dbReference type="ChEBI" id="CHEBI:29035"/>
    </cofactor>
    <text evidence="7">Probably binds two magnesium or manganese ions per subunit.</text>
</comment>
<dbReference type="PROSITE" id="PS50878">
    <property type="entry name" value="RT_POL"/>
    <property type="match status" value="1"/>
</dbReference>
<dbReference type="Pfam" id="PF03372">
    <property type="entry name" value="Exo_endo_phos"/>
    <property type="match status" value="1"/>
</dbReference>
<dbReference type="InterPro" id="IPR013597">
    <property type="entry name" value="Mat_intron_G2"/>
</dbReference>
<dbReference type="GO" id="GO:0008311">
    <property type="term" value="F:double-stranded DNA 3'-5' DNA exonuclease activity"/>
    <property type="evidence" value="ECO:0007669"/>
    <property type="project" value="TreeGrafter"/>
</dbReference>
<keyword evidence="5 7" id="KW-0460">Magnesium</keyword>
<evidence type="ECO:0000256" key="1">
    <source>
        <dbReference type="ARBA" id="ARBA00001936"/>
    </source>
</evidence>
<evidence type="ECO:0000256" key="4">
    <source>
        <dbReference type="ARBA" id="ARBA00022801"/>
    </source>
</evidence>
<evidence type="ECO:0000313" key="11">
    <source>
        <dbReference type="Proteomes" id="UP000029585"/>
    </source>
</evidence>